<evidence type="ECO:0000313" key="3">
    <source>
        <dbReference type="Proteomes" id="UP000009311"/>
    </source>
</evidence>
<dbReference type="AlphaFoldDB" id="I7LDX1"/>
<keyword evidence="3" id="KW-1185">Reference proteome</keyword>
<dbReference type="PATRIC" id="fig|1423790.3.peg.852"/>
<evidence type="ECO:0000313" key="2">
    <source>
        <dbReference type="EMBL" id="CCI85283.1"/>
    </source>
</evidence>
<feature type="region of interest" description="Disordered" evidence="1">
    <location>
        <begin position="670"/>
        <end position="695"/>
    </location>
</feature>
<accession>I7LDX1</accession>
<comment type="caution">
    <text evidence="2">The sequence shown here is derived from an EMBL/GenBank/DDBJ whole genome shotgun (WGS) entry which is preliminary data.</text>
</comment>
<feature type="compositionally biased region" description="Polar residues" evidence="1">
    <location>
        <begin position="670"/>
        <end position="687"/>
    </location>
</feature>
<evidence type="ECO:0000256" key="1">
    <source>
        <dbReference type="SAM" id="MobiDB-lite"/>
    </source>
</evidence>
<dbReference type="Gene3D" id="2.30.30.40">
    <property type="entry name" value="SH3 Domains"/>
    <property type="match status" value="1"/>
</dbReference>
<name>I7LDX1_9LACO</name>
<protein>
    <submittedName>
        <fullName evidence="2">Phage endopeptidase</fullName>
    </submittedName>
</protein>
<dbReference type="STRING" id="1423790.BN53_04170"/>
<reference evidence="2 3" key="1">
    <citation type="submission" date="2012-06" db="EMBL/GenBank/DDBJ databases">
        <title>Draft Genome Sequence of Lactobacillus pasteurii CRBIP 24.76T.</title>
        <authorList>
            <person name="Cousin S."/>
            <person name="Bouchier C."/>
            <person name="Loux V."/>
            <person name="Ma L."/>
            <person name="Creno S."/>
            <person name="Bizet C."/>
            <person name="Clermont D."/>
        </authorList>
    </citation>
    <scope>NUCLEOTIDE SEQUENCE [LARGE SCALE GENOMIC DNA]</scope>
    <source>
        <strain evidence="3">CRBIP 24.76T</strain>
    </source>
</reference>
<organism evidence="2 3">
    <name type="scientific">Lactobacillus pasteurii DSM 23907 = CRBIP 24.76</name>
    <dbReference type="NCBI Taxonomy" id="1423790"/>
    <lineage>
        <taxon>Bacteria</taxon>
        <taxon>Bacillati</taxon>
        <taxon>Bacillota</taxon>
        <taxon>Bacilli</taxon>
        <taxon>Lactobacillales</taxon>
        <taxon>Lactobacillaceae</taxon>
        <taxon>Lactobacillus</taxon>
    </lineage>
</organism>
<proteinExistence type="predicted"/>
<dbReference type="RefSeq" id="WP_009559833.1">
    <property type="nucleotide sequence ID" value="NZ_AYZN01000017.1"/>
</dbReference>
<dbReference type="OrthoDB" id="4387735at2"/>
<dbReference type="EMBL" id="CAKD01000021">
    <property type="protein sequence ID" value="CCI85283.1"/>
    <property type="molecule type" value="Genomic_DNA"/>
</dbReference>
<sequence length="1143" mass="126689">MSEVPVPVEVDDGYTVGDYAEQSEFQDVMQAPIIQENAVDDSSTNGICVLFDFKSCKVTWLANQIPTLQLIYPKDGKFVRELQTQRIIIGDINRSLTHQKFRIAEVIPTDQDITVNATHIIGEYLIHNPIKGSNLPKTDSISQPNVTASWVLGMIINNLVRPVPSINIDSDVMDVKNVNLDTSNTDALNLIIDPDQQGDAPANSVLAIYGGDFVFDNTTIYHRKNAGRDRNIWVRYGQNIKSYSQDRSINDTYVAIYPYATYSPGQALATKSNINWSDLINKTDWSSIGSVTYSAGGSVDVYDCPVAGQTAIRKLTTGQKLKLGPMLNDGTMLTSITGTQVQVNTMNGDGWYPIAPEDGGGWIESAWVNFSKNGDYLINDATGHVTVAASGTDTPLTRWAIKGTATVTYTQGNQRIHVYYSPDQGPDHYRVTVNGKPVTYKNGERIEYDYIAVDENGKRWYRIGLHGWLYGDHLSINKETDVQAYQSNGYGYVKKTAKKYNIDEKSGKVVEETKHLSLTEAKKLKKKKYITVVRGTGKNRKKVQIPNPDYLNGGPIKQKEGYYSLNYGQIVVAGTVYYKLSNGSYVKKSDIDQKKKKTQLPESPSKIESKIVSTKGKIQMYSTPSKGSALNWSIPVGESFDISHTAEGADGKTWYEVTYKDHTGWILSDNTSTSASTDMEPTTSDNDNPYGEDDEKNVKVDDQVVRVELDDTFDNVFNGALYAEGVNQSENAHIMRLDLSAYIKHDDQDQSGLQADGTWSATADDKQQLYQAAVNAMQEYNIGVFPITMQVEYADLDGTKSDLLALSMYDTVNVDFTQFDKVEKGRVSGTVWNMAGEYSSYDSVTIGEPPKTWAHTLLDQAKETTNQIVSRSTSRTKGLLNQYDQALQKEGSSRLAAERQLMKQLGLIQEVTDSQGKKIDAQIVSLKNFENRMDSIQSQAQEMVSWVYNVDQKNTIKASPDWHDPTMLTATTSDGGTMAFSANGLVFYDAYGRERPRTGITSDGKVYADSILAGTIEAVNIKSCLVESALTIGDETNMKIYIGVENSNNIISSLVPDDITSNVIWVVSNGYEAMYSSGQVAVSQKWSSNGVDGQAINTRIHPSYISVQNDANHVLTMANFSSHEKNTIKDWVRSWVKSTAWKG</sequence>
<dbReference type="eggNOG" id="COG4926">
    <property type="taxonomic scope" value="Bacteria"/>
</dbReference>
<gene>
    <name evidence="2" type="ORF">BN53_04170</name>
</gene>
<dbReference type="Proteomes" id="UP000009311">
    <property type="component" value="Unassembled WGS sequence"/>
</dbReference>